<sequence length="151" mass="17436">MGELLNDAVNRISLIDFEKAGNEFCESHHALISEYFRRINVVLDTLSISTDNYPLIRIASVLQKSIHIDIIKACPVLEDINNLYIKAICYYHLEICSLVDEGVDEANEYRDLYEPMIKLLERGGSFYIRQGEMLVGPSAYPLNYWRELEVM</sequence>
<proteinExistence type="predicted"/>
<dbReference type="Proteomes" id="UP001597448">
    <property type="component" value="Unassembled WGS sequence"/>
</dbReference>
<gene>
    <name evidence="1" type="ORF">ACFSX3_01695</name>
</gene>
<evidence type="ECO:0000313" key="1">
    <source>
        <dbReference type="EMBL" id="MFD2408562.1"/>
    </source>
</evidence>
<reference evidence="2" key="1">
    <citation type="journal article" date="2019" name="Int. J. Syst. Evol. Microbiol.">
        <title>The Global Catalogue of Microorganisms (GCM) 10K type strain sequencing project: providing services to taxonomists for standard genome sequencing and annotation.</title>
        <authorList>
            <consortium name="The Broad Institute Genomics Platform"/>
            <consortium name="The Broad Institute Genome Sequencing Center for Infectious Disease"/>
            <person name="Wu L."/>
            <person name="Ma J."/>
        </authorList>
    </citation>
    <scope>NUCLEOTIDE SEQUENCE [LARGE SCALE GENOMIC DNA]</scope>
    <source>
        <strain evidence="2">CCM 8725</strain>
    </source>
</reference>
<dbReference type="EMBL" id="JBHUKY010000007">
    <property type="protein sequence ID" value="MFD2408562.1"/>
    <property type="molecule type" value="Genomic_DNA"/>
</dbReference>
<accession>A0ABW5F4H7</accession>
<protein>
    <submittedName>
        <fullName evidence="1">Uncharacterized protein</fullName>
    </submittedName>
</protein>
<comment type="caution">
    <text evidence="1">The sequence shown here is derived from an EMBL/GenBank/DDBJ whole genome shotgun (WGS) entry which is preliminary data.</text>
</comment>
<name>A0ABW5F4H7_9BACL</name>
<keyword evidence="2" id="KW-1185">Reference proteome</keyword>
<evidence type="ECO:0000313" key="2">
    <source>
        <dbReference type="Proteomes" id="UP001597448"/>
    </source>
</evidence>
<dbReference type="RefSeq" id="WP_209991246.1">
    <property type="nucleotide sequence ID" value="NZ_JBHSVQ010000001.1"/>
</dbReference>
<organism evidence="1 2">
    <name type="scientific">Paenibacillus rhizoplanae</name>
    <dbReference type="NCBI Taxonomy" id="1917181"/>
    <lineage>
        <taxon>Bacteria</taxon>
        <taxon>Bacillati</taxon>
        <taxon>Bacillota</taxon>
        <taxon>Bacilli</taxon>
        <taxon>Bacillales</taxon>
        <taxon>Paenibacillaceae</taxon>
        <taxon>Paenibacillus</taxon>
    </lineage>
</organism>